<proteinExistence type="inferred from homology"/>
<sequence>MESKISILITCLIFATAFQLLLPLSEASLEVGYYNYKNRCPKAESIVNYTVSSFVKKNSGLGAGLIRMFFHDCFVRGCDASVLLDPSPANPDPEKKSIPNNPSLRGFDVIDAAKAALEKACPGVVSCADIIALAARDAAYLLGKISYDIPTGRRDGKVSINAEALQFLPAPFFNLSQLEASFAIKGLNTSDMVALSGAHSIGRSHCSSFTSRLYPTTDPTMSARFANFLRILCPPPQNATIDGVVPQNFLKPNRLSKQYYFNVKALLGLFFSDWSLLTSKETRQQVTDYTTTPGLFEADFAKAMVKMGSIEVLTFPQGEIRGPTCRL</sequence>
<dbReference type="GO" id="GO:0005576">
    <property type="term" value="C:extracellular region"/>
    <property type="evidence" value="ECO:0007669"/>
    <property type="project" value="UniProtKB-SubCell"/>
</dbReference>
<dbReference type="EC" id="1.11.1.7" evidence="17"/>
<comment type="cofactor">
    <cofactor evidence="14 17">
        <name>Ca(2+)</name>
        <dbReference type="ChEBI" id="CHEBI:29108"/>
    </cofactor>
    <text evidence="14 17">Binds 2 calcium ions per subunit.</text>
</comment>
<evidence type="ECO:0000256" key="9">
    <source>
        <dbReference type="ARBA" id="ARBA00023157"/>
    </source>
</evidence>
<evidence type="ECO:0000256" key="8">
    <source>
        <dbReference type="ARBA" id="ARBA00023004"/>
    </source>
</evidence>
<comment type="caution">
    <text evidence="19">The sequence shown here is derived from an EMBL/GenBank/DDBJ whole genome shotgun (WGS) entry which is preliminary data.</text>
</comment>
<comment type="cofactor">
    <cofactor evidence="14 17">
        <name>heme b</name>
        <dbReference type="ChEBI" id="CHEBI:60344"/>
    </cofactor>
    <text evidence="14 17">Binds 1 heme b (iron(II)-protoporphyrin IX) group per subunit.</text>
</comment>
<feature type="binding site" evidence="13">
    <location>
        <position position="169"/>
    </location>
    <ligand>
        <name>substrate</name>
    </ligand>
</feature>
<evidence type="ECO:0000313" key="19">
    <source>
        <dbReference type="EMBL" id="KAJ3698132.1"/>
    </source>
</evidence>
<evidence type="ECO:0000313" key="20">
    <source>
        <dbReference type="Proteomes" id="UP001210211"/>
    </source>
</evidence>
<dbReference type="EMBL" id="JAMRDG010000001">
    <property type="protein sequence ID" value="KAJ3698132.1"/>
    <property type="molecule type" value="Genomic_DNA"/>
</dbReference>
<keyword evidence="7 17" id="KW-0560">Oxidoreductase</keyword>
<evidence type="ECO:0000256" key="11">
    <source>
        <dbReference type="ARBA" id="ARBA00023324"/>
    </source>
</evidence>
<keyword evidence="20" id="KW-1185">Reference proteome</keyword>
<dbReference type="AlphaFoldDB" id="A0AAD5ZHS0"/>
<keyword evidence="11 17" id="KW-0376">Hydrogen peroxide</keyword>
<evidence type="ECO:0000256" key="17">
    <source>
        <dbReference type="RuleBase" id="RU362060"/>
    </source>
</evidence>
<accession>A0AAD5ZHS0</accession>
<dbReference type="Proteomes" id="UP001210211">
    <property type="component" value="Unassembled WGS sequence"/>
</dbReference>
<feature type="disulfide bond" evidence="16">
    <location>
        <begin position="206"/>
        <end position="233"/>
    </location>
</feature>
<dbReference type="Gene3D" id="1.10.520.10">
    <property type="match status" value="1"/>
</dbReference>
<keyword evidence="6 14" id="KW-0106">Calcium</keyword>
<evidence type="ECO:0000256" key="10">
    <source>
        <dbReference type="ARBA" id="ARBA00023180"/>
    </source>
</evidence>
<feature type="binding site" evidence="14">
    <location>
        <position position="77"/>
    </location>
    <ligand>
        <name>Ca(2+)</name>
        <dbReference type="ChEBI" id="CHEBI:29108"/>
        <label>1</label>
    </ligand>
</feature>
<comment type="catalytic activity">
    <reaction evidence="1 17">
        <text>2 a phenolic donor + H2O2 = 2 a phenolic radical donor + 2 H2O</text>
        <dbReference type="Rhea" id="RHEA:56136"/>
        <dbReference type="ChEBI" id="CHEBI:15377"/>
        <dbReference type="ChEBI" id="CHEBI:16240"/>
        <dbReference type="ChEBI" id="CHEBI:139520"/>
        <dbReference type="ChEBI" id="CHEBI:139521"/>
        <dbReference type="EC" id="1.11.1.7"/>
    </reaction>
</comment>
<comment type="function">
    <text evidence="17">Removal of H(2)O(2), oxidation of toxic reductants, biosynthesis and degradation of lignin, suberization, auxin catabolism, response to environmental stresses such as wounding, pathogen attack and oxidative stress.</text>
</comment>
<comment type="similarity">
    <text evidence="17">Belongs to the peroxidase family. Classical plant (class III) peroxidase subfamily.</text>
</comment>
<dbReference type="InterPro" id="IPR033905">
    <property type="entry name" value="Secretory_peroxidase"/>
</dbReference>
<feature type="disulfide bond" evidence="16">
    <location>
        <begin position="127"/>
        <end position="325"/>
    </location>
</feature>
<dbReference type="GO" id="GO:0042744">
    <property type="term" value="P:hydrogen peroxide catabolic process"/>
    <property type="evidence" value="ECO:0007669"/>
    <property type="project" value="UniProtKB-KW"/>
</dbReference>
<comment type="similarity">
    <text evidence="2">Belongs to the peroxidase family. Ascorbate peroxidase subfamily.</text>
</comment>
<dbReference type="Gene3D" id="1.10.420.10">
    <property type="entry name" value="Peroxidase, domain 2"/>
    <property type="match status" value="1"/>
</dbReference>
<name>A0AAD5ZHS0_9POAL</name>
<dbReference type="GO" id="GO:0020037">
    <property type="term" value="F:heme binding"/>
    <property type="evidence" value="ECO:0007669"/>
    <property type="project" value="UniProtKB-UniRule"/>
</dbReference>
<evidence type="ECO:0000256" key="2">
    <source>
        <dbReference type="ARBA" id="ARBA00006873"/>
    </source>
</evidence>
<dbReference type="InterPro" id="IPR002016">
    <property type="entry name" value="Haem_peroxidase"/>
</dbReference>
<evidence type="ECO:0000256" key="7">
    <source>
        <dbReference type="ARBA" id="ARBA00023002"/>
    </source>
</evidence>
<dbReference type="Pfam" id="PF00141">
    <property type="entry name" value="peroxidase"/>
    <property type="match status" value="1"/>
</dbReference>
<dbReference type="PRINTS" id="PR00461">
    <property type="entry name" value="PLPEROXIDASE"/>
</dbReference>
<evidence type="ECO:0000256" key="6">
    <source>
        <dbReference type="ARBA" id="ARBA00022837"/>
    </source>
</evidence>
<keyword evidence="17" id="KW-0964">Secreted</keyword>
<evidence type="ECO:0000256" key="15">
    <source>
        <dbReference type="PIRSR" id="PIRSR600823-4"/>
    </source>
</evidence>
<dbReference type="SUPFAM" id="SSF48113">
    <property type="entry name" value="Heme-dependent peroxidases"/>
    <property type="match status" value="1"/>
</dbReference>
<dbReference type="InterPro" id="IPR000823">
    <property type="entry name" value="Peroxidase_pln"/>
</dbReference>
<dbReference type="InterPro" id="IPR010255">
    <property type="entry name" value="Haem_peroxidase_sf"/>
</dbReference>
<dbReference type="GO" id="GO:0046872">
    <property type="term" value="F:metal ion binding"/>
    <property type="evidence" value="ECO:0007669"/>
    <property type="project" value="UniProtKB-UniRule"/>
</dbReference>
<feature type="binding site" evidence="14">
    <location>
        <position position="79"/>
    </location>
    <ligand>
        <name>Ca(2+)</name>
        <dbReference type="ChEBI" id="CHEBI:29108"/>
        <label>1</label>
    </ligand>
</feature>
<protein>
    <recommendedName>
        <fullName evidence="17">Peroxidase</fullName>
        <ecNumber evidence="17">1.11.1.7</ecNumber>
    </recommendedName>
</protein>
<feature type="binding site" evidence="14">
    <location>
        <position position="94"/>
    </location>
    <ligand>
        <name>Ca(2+)</name>
        <dbReference type="ChEBI" id="CHEBI:29108"/>
        <label>1</label>
    </ligand>
</feature>
<keyword evidence="3 17" id="KW-0575">Peroxidase</keyword>
<keyword evidence="10" id="KW-0325">Glycoprotein</keyword>
<dbReference type="FunFam" id="1.10.520.10:FF:000001">
    <property type="entry name" value="Peroxidase"/>
    <property type="match status" value="1"/>
</dbReference>
<feature type="domain" description="Plant heme peroxidase family profile" evidence="18">
    <location>
        <begin position="28"/>
        <end position="321"/>
    </location>
</feature>
<feature type="binding site" evidence="14">
    <location>
        <position position="81"/>
    </location>
    <ligand>
        <name>Ca(2+)</name>
        <dbReference type="ChEBI" id="CHEBI:29108"/>
        <label>1</label>
    </ligand>
</feature>
<evidence type="ECO:0000256" key="3">
    <source>
        <dbReference type="ARBA" id="ARBA00022559"/>
    </source>
</evidence>
<comment type="subcellular location">
    <subcellularLocation>
        <location evidence="17">Secreted</location>
    </subcellularLocation>
</comment>
<evidence type="ECO:0000256" key="4">
    <source>
        <dbReference type="ARBA" id="ARBA00022617"/>
    </source>
</evidence>
<feature type="signal peptide" evidence="17">
    <location>
        <begin position="1"/>
        <end position="27"/>
    </location>
</feature>
<evidence type="ECO:0000256" key="12">
    <source>
        <dbReference type="PIRSR" id="PIRSR600823-1"/>
    </source>
</evidence>
<evidence type="ECO:0000256" key="14">
    <source>
        <dbReference type="PIRSR" id="PIRSR600823-3"/>
    </source>
</evidence>
<evidence type="ECO:0000256" key="13">
    <source>
        <dbReference type="PIRSR" id="PIRSR600823-2"/>
    </source>
</evidence>
<dbReference type="CDD" id="cd00693">
    <property type="entry name" value="secretory_peroxidase"/>
    <property type="match status" value="1"/>
</dbReference>
<dbReference type="FunFam" id="1.10.420.10:FF:000006">
    <property type="entry name" value="Peroxidase"/>
    <property type="match status" value="1"/>
</dbReference>
<dbReference type="InterPro" id="IPR019794">
    <property type="entry name" value="Peroxidases_AS"/>
</dbReference>
<dbReference type="InterPro" id="IPR019793">
    <property type="entry name" value="Peroxidases_heam-ligand_BS"/>
</dbReference>
<keyword evidence="17" id="KW-0732">Signal</keyword>
<keyword evidence="8 14" id="KW-0408">Iron</keyword>
<feature type="site" description="Transition state stabilizer" evidence="15">
    <location>
        <position position="67"/>
    </location>
</feature>
<dbReference type="PRINTS" id="PR00458">
    <property type="entry name" value="PEROXIDASE"/>
</dbReference>
<keyword evidence="4 17" id="KW-0349">Heme</keyword>
<dbReference type="GO" id="GO:0140825">
    <property type="term" value="F:lactoperoxidase activity"/>
    <property type="evidence" value="ECO:0007669"/>
    <property type="project" value="UniProtKB-EC"/>
</dbReference>
<dbReference type="PROSITE" id="PS50873">
    <property type="entry name" value="PEROXIDASE_4"/>
    <property type="match status" value="1"/>
</dbReference>
<feature type="active site" description="Proton acceptor" evidence="12">
    <location>
        <position position="71"/>
    </location>
</feature>
<feature type="binding site" description="axial binding residue" evidence="14">
    <location>
        <position position="199"/>
    </location>
    <ligand>
        <name>heme b</name>
        <dbReference type="ChEBI" id="CHEBI:60344"/>
    </ligand>
    <ligandPart>
        <name>Fe</name>
        <dbReference type="ChEBI" id="CHEBI:18248"/>
    </ligandPart>
</feature>
<feature type="binding site" evidence="14">
    <location>
        <position position="72"/>
    </location>
    <ligand>
        <name>Ca(2+)</name>
        <dbReference type="ChEBI" id="CHEBI:29108"/>
        <label>1</label>
    </ligand>
</feature>
<dbReference type="PROSITE" id="PS00435">
    <property type="entry name" value="PEROXIDASE_1"/>
    <property type="match status" value="1"/>
</dbReference>
<evidence type="ECO:0000256" key="1">
    <source>
        <dbReference type="ARBA" id="ARBA00000189"/>
    </source>
</evidence>
<evidence type="ECO:0000256" key="16">
    <source>
        <dbReference type="PIRSR" id="PIRSR600823-5"/>
    </source>
</evidence>
<keyword evidence="9 16" id="KW-1015">Disulfide bond</keyword>
<gene>
    <name evidence="19" type="ORF">LUZ61_001837</name>
</gene>
<organism evidence="19 20">
    <name type="scientific">Rhynchospora tenuis</name>
    <dbReference type="NCBI Taxonomy" id="198213"/>
    <lineage>
        <taxon>Eukaryota</taxon>
        <taxon>Viridiplantae</taxon>
        <taxon>Streptophyta</taxon>
        <taxon>Embryophyta</taxon>
        <taxon>Tracheophyta</taxon>
        <taxon>Spermatophyta</taxon>
        <taxon>Magnoliopsida</taxon>
        <taxon>Liliopsida</taxon>
        <taxon>Poales</taxon>
        <taxon>Cyperaceae</taxon>
        <taxon>Cyperoideae</taxon>
        <taxon>Rhynchosporeae</taxon>
        <taxon>Rhynchospora</taxon>
    </lineage>
</organism>
<dbReference type="GO" id="GO:0006979">
    <property type="term" value="P:response to oxidative stress"/>
    <property type="evidence" value="ECO:0007669"/>
    <property type="project" value="UniProtKB-UniRule"/>
</dbReference>
<feature type="disulfide bond" evidence="16">
    <location>
        <begin position="73"/>
        <end position="78"/>
    </location>
</feature>
<keyword evidence="5 14" id="KW-0479">Metal-binding</keyword>
<feature type="binding site" evidence="14">
    <location>
        <position position="75"/>
    </location>
    <ligand>
        <name>Ca(2+)</name>
        <dbReference type="ChEBI" id="CHEBI:29108"/>
        <label>1</label>
    </ligand>
</feature>
<feature type="disulfide bond" evidence="16">
    <location>
        <begin position="40"/>
        <end position="121"/>
    </location>
</feature>
<evidence type="ECO:0000259" key="18">
    <source>
        <dbReference type="PROSITE" id="PS50873"/>
    </source>
</evidence>
<dbReference type="PROSITE" id="PS00436">
    <property type="entry name" value="PEROXIDASE_2"/>
    <property type="match status" value="1"/>
</dbReference>
<feature type="chain" id="PRO_5041768961" description="Peroxidase" evidence="17">
    <location>
        <begin position="28"/>
        <end position="327"/>
    </location>
</feature>
<reference evidence="19 20" key="1">
    <citation type="journal article" date="2022" name="Cell">
        <title>Repeat-based holocentromeres influence genome architecture and karyotype evolution.</title>
        <authorList>
            <person name="Hofstatter P.G."/>
            <person name="Thangavel G."/>
            <person name="Lux T."/>
            <person name="Neumann P."/>
            <person name="Vondrak T."/>
            <person name="Novak P."/>
            <person name="Zhang M."/>
            <person name="Costa L."/>
            <person name="Castellani M."/>
            <person name="Scott A."/>
            <person name="Toegelov H."/>
            <person name="Fuchs J."/>
            <person name="Mata-Sucre Y."/>
            <person name="Dias Y."/>
            <person name="Vanzela A.L.L."/>
            <person name="Huettel B."/>
            <person name="Almeida C.C.S."/>
            <person name="Simkova H."/>
            <person name="Souza G."/>
            <person name="Pedrosa-Harand A."/>
            <person name="Macas J."/>
            <person name="Mayer K.F.X."/>
            <person name="Houben A."/>
            <person name="Marques A."/>
        </authorList>
    </citation>
    <scope>NUCLEOTIDE SEQUENCE [LARGE SCALE GENOMIC DNA]</scope>
    <source>
        <strain evidence="19">RhyTen1mFocal</strain>
    </source>
</reference>
<dbReference type="PANTHER" id="PTHR31235">
    <property type="entry name" value="PEROXIDASE 25-RELATED"/>
    <property type="match status" value="1"/>
</dbReference>
<evidence type="ECO:0000256" key="5">
    <source>
        <dbReference type="ARBA" id="ARBA00022723"/>
    </source>
</evidence>